<keyword evidence="3" id="KW-1185">Reference proteome</keyword>
<reference evidence="2 3" key="1">
    <citation type="submission" date="2024-01" db="EMBL/GenBank/DDBJ databases">
        <title>A telomere-to-telomere, gap-free genome of sweet tea (Lithocarpus litseifolius).</title>
        <authorList>
            <person name="Zhou J."/>
        </authorList>
    </citation>
    <scope>NUCLEOTIDE SEQUENCE [LARGE SCALE GENOMIC DNA]</scope>
    <source>
        <strain evidence="2">Zhou-2022a</strain>
        <tissue evidence="2">Leaf</tissue>
    </source>
</reference>
<protein>
    <submittedName>
        <fullName evidence="2">Uncharacterized protein</fullName>
    </submittedName>
</protein>
<organism evidence="2 3">
    <name type="scientific">Lithocarpus litseifolius</name>
    <dbReference type="NCBI Taxonomy" id="425828"/>
    <lineage>
        <taxon>Eukaryota</taxon>
        <taxon>Viridiplantae</taxon>
        <taxon>Streptophyta</taxon>
        <taxon>Embryophyta</taxon>
        <taxon>Tracheophyta</taxon>
        <taxon>Spermatophyta</taxon>
        <taxon>Magnoliopsida</taxon>
        <taxon>eudicotyledons</taxon>
        <taxon>Gunneridae</taxon>
        <taxon>Pentapetalae</taxon>
        <taxon>rosids</taxon>
        <taxon>fabids</taxon>
        <taxon>Fagales</taxon>
        <taxon>Fagaceae</taxon>
        <taxon>Lithocarpus</taxon>
    </lineage>
</organism>
<gene>
    <name evidence="2" type="ORF">SO802_006457</name>
</gene>
<evidence type="ECO:0000256" key="1">
    <source>
        <dbReference type="SAM" id="MobiDB-lite"/>
    </source>
</evidence>
<dbReference type="AlphaFoldDB" id="A0AAW2DPD0"/>
<comment type="caution">
    <text evidence="2">The sequence shown here is derived from an EMBL/GenBank/DDBJ whole genome shotgun (WGS) entry which is preliminary data.</text>
</comment>
<accession>A0AAW2DPD0</accession>
<evidence type="ECO:0000313" key="3">
    <source>
        <dbReference type="Proteomes" id="UP001459277"/>
    </source>
</evidence>
<feature type="region of interest" description="Disordered" evidence="1">
    <location>
        <begin position="89"/>
        <end position="115"/>
    </location>
</feature>
<dbReference type="Proteomes" id="UP001459277">
    <property type="component" value="Unassembled WGS sequence"/>
</dbReference>
<evidence type="ECO:0000313" key="2">
    <source>
        <dbReference type="EMBL" id="KAL0011349.1"/>
    </source>
</evidence>
<sequence>MYMTHVKICKKKFNEIKDFEKSPKMSVGINGVETKKVKFSLPNSASEEEVVSDEEYEDAKATWDDDEVQDLRGLEQGEKYPPVEIVEPLEKRTTRKHHTISFKNNWASDEGEPRD</sequence>
<dbReference type="EMBL" id="JAZDWU010000002">
    <property type="protein sequence ID" value="KAL0011349.1"/>
    <property type="molecule type" value="Genomic_DNA"/>
</dbReference>
<name>A0AAW2DPD0_9ROSI</name>
<proteinExistence type="predicted"/>